<gene>
    <name evidence="2" type="ORF">IZO911_LOCUS45571</name>
    <name evidence="3" type="ORF">KXQ929_LOCUS48709</name>
</gene>
<proteinExistence type="predicted"/>
<evidence type="ECO:0000313" key="3">
    <source>
        <dbReference type="EMBL" id="CAF4359126.1"/>
    </source>
</evidence>
<dbReference type="CDD" id="cd18186">
    <property type="entry name" value="BTB_POZ_ZBTB_KLHL-like"/>
    <property type="match status" value="1"/>
</dbReference>
<dbReference type="AlphaFoldDB" id="A0A820LL58"/>
<dbReference type="InterPro" id="IPR000210">
    <property type="entry name" value="BTB/POZ_dom"/>
</dbReference>
<dbReference type="PROSITE" id="PS50097">
    <property type="entry name" value="BTB"/>
    <property type="match status" value="1"/>
</dbReference>
<evidence type="ECO:0000259" key="1">
    <source>
        <dbReference type="PROSITE" id="PS50097"/>
    </source>
</evidence>
<organism evidence="3 4">
    <name type="scientific">Adineta steineri</name>
    <dbReference type="NCBI Taxonomy" id="433720"/>
    <lineage>
        <taxon>Eukaryota</taxon>
        <taxon>Metazoa</taxon>
        <taxon>Spiralia</taxon>
        <taxon>Gnathifera</taxon>
        <taxon>Rotifera</taxon>
        <taxon>Eurotatoria</taxon>
        <taxon>Bdelloidea</taxon>
        <taxon>Adinetida</taxon>
        <taxon>Adinetidae</taxon>
        <taxon>Adineta</taxon>
    </lineage>
</organism>
<dbReference type="Gene3D" id="3.30.710.10">
    <property type="entry name" value="Potassium Channel Kv1.1, Chain A"/>
    <property type="match status" value="1"/>
</dbReference>
<comment type="caution">
    <text evidence="3">The sequence shown here is derived from an EMBL/GenBank/DDBJ whole genome shotgun (WGS) entry which is preliminary data.</text>
</comment>
<dbReference type="Pfam" id="PF00651">
    <property type="entry name" value="BTB"/>
    <property type="match status" value="1"/>
</dbReference>
<dbReference type="SUPFAM" id="SSF54695">
    <property type="entry name" value="POZ domain"/>
    <property type="match status" value="1"/>
</dbReference>
<feature type="domain" description="BTB" evidence="1">
    <location>
        <begin position="45"/>
        <end position="114"/>
    </location>
</feature>
<name>A0A820LL58_9BILA</name>
<reference evidence="3" key="1">
    <citation type="submission" date="2021-02" db="EMBL/GenBank/DDBJ databases">
        <authorList>
            <person name="Nowell W R."/>
        </authorList>
    </citation>
    <scope>NUCLEOTIDE SEQUENCE</scope>
</reference>
<protein>
    <recommendedName>
        <fullName evidence="1">BTB domain-containing protein</fullName>
    </recommendedName>
</protein>
<dbReference type="EMBL" id="CAJOBB010019526">
    <property type="protein sequence ID" value="CAF4359126.1"/>
    <property type="molecule type" value="Genomic_DNA"/>
</dbReference>
<dbReference type="InterPro" id="IPR011333">
    <property type="entry name" value="SKP1/BTB/POZ_sf"/>
</dbReference>
<dbReference type="EMBL" id="CAJNOE010004525">
    <property type="protein sequence ID" value="CAF1513498.1"/>
    <property type="molecule type" value="Genomic_DNA"/>
</dbReference>
<dbReference type="Proteomes" id="UP000663868">
    <property type="component" value="Unassembled WGS sequence"/>
</dbReference>
<evidence type="ECO:0000313" key="2">
    <source>
        <dbReference type="EMBL" id="CAF1513498.1"/>
    </source>
</evidence>
<evidence type="ECO:0000313" key="4">
    <source>
        <dbReference type="Proteomes" id="UP000663868"/>
    </source>
</evidence>
<accession>A0A820LL58</accession>
<sequence>MSSSTSEETVSIPLDHLINHSRFDYRMSDTLNSKILHIWSSPKTCDLLFLVSHRHYYAHSCILLTVCHSLRNHLTSNNNKSSMIKYTCQLKFTSYQGLELLLIYIYTSRLILNISTISDLLLAAGELNVEYVIQRSIQFINKSIENMYNEPSEYNSSSYQYFGRMWHVVY</sequence>
<dbReference type="SMART" id="SM00225">
    <property type="entry name" value="BTB"/>
    <property type="match status" value="1"/>
</dbReference>
<dbReference type="Proteomes" id="UP000663860">
    <property type="component" value="Unassembled WGS sequence"/>
</dbReference>